<comment type="caution">
    <text evidence="1">The sequence shown here is derived from an EMBL/GenBank/DDBJ whole genome shotgun (WGS) entry which is preliminary data.</text>
</comment>
<dbReference type="Pfam" id="PF01041">
    <property type="entry name" value="DegT_DnrJ_EryC1"/>
    <property type="match status" value="1"/>
</dbReference>
<gene>
    <name evidence="1" type="ORF">S12H4_44176</name>
</gene>
<evidence type="ECO:0008006" key="2">
    <source>
        <dbReference type="Google" id="ProtNLM"/>
    </source>
</evidence>
<dbReference type="Gene3D" id="3.40.640.10">
    <property type="entry name" value="Type I PLP-dependent aspartate aminotransferase-like (Major domain)"/>
    <property type="match status" value="1"/>
</dbReference>
<name>X1U833_9ZZZZ</name>
<evidence type="ECO:0000313" key="1">
    <source>
        <dbReference type="EMBL" id="GAJ13723.1"/>
    </source>
</evidence>
<organism evidence="1">
    <name type="scientific">marine sediment metagenome</name>
    <dbReference type="NCBI Taxonomy" id="412755"/>
    <lineage>
        <taxon>unclassified sequences</taxon>
        <taxon>metagenomes</taxon>
        <taxon>ecological metagenomes</taxon>
    </lineage>
</organism>
<reference evidence="1" key="1">
    <citation type="journal article" date="2014" name="Front. Microbiol.">
        <title>High frequency of phylogenetically diverse reductive dehalogenase-homologous genes in deep subseafloor sedimentary metagenomes.</title>
        <authorList>
            <person name="Kawai M."/>
            <person name="Futagami T."/>
            <person name="Toyoda A."/>
            <person name="Takaki Y."/>
            <person name="Nishi S."/>
            <person name="Hori S."/>
            <person name="Arai W."/>
            <person name="Tsubouchi T."/>
            <person name="Morono Y."/>
            <person name="Uchiyama I."/>
            <person name="Ito T."/>
            <person name="Fujiyama A."/>
            <person name="Inagaki F."/>
            <person name="Takami H."/>
        </authorList>
    </citation>
    <scope>NUCLEOTIDE SEQUENCE</scope>
    <source>
        <strain evidence="1">Expedition CK06-06</strain>
    </source>
</reference>
<protein>
    <recommendedName>
        <fullName evidence="2">Aminotransferase class V domain-containing protein</fullName>
    </recommendedName>
</protein>
<sequence length="78" mass="9275">MGEERRVINVTKTYLPPLEEYVHYLKGIWNRNWVTNNGPLVKELEARLKEFLGVKHLFFVSNCTIPLQISINVLWHHM</sequence>
<dbReference type="AlphaFoldDB" id="X1U833"/>
<proteinExistence type="predicted"/>
<dbReference type="InterPro" id="IPR015424">
    <property type="entry name" value="PyrdxlP-dep_Trfase"/>
</dbReference>
<dbReference type="InterPro" id="IPR015421">
    <property type="entry name" value="PyrdxlP-dep_Trfase_major"/>
</dbReference>
<dbReference type="EMBL" id="BARW01027195">
    <property type="protein sequence ID" value="GAJ13723.1"/>
    <property type="molecule type" value="Genomic_DNA"/>
</dbReference>
<dbReference type="InterPro" id="IPR000653">
    <property type="entry name" value="DegT/StrS_aminotransferase"/>
</dbReference>
<dbReference type="SUPFAM" id="SSF53383">
    <property type="entry name" value="PLP-dependent transferases"/>
    <property type="match status" value="1"/>
</dbReference>
<accession>X1U833</accession>